<dbReference type="PANTHER" id="PTHR33434:SF3">
    <property type="entry name" value="DEGV DOMAIN-CONTAINING PROTEIN YITS"/>
    <property type="match status" value="1"/>
</dbReference>
<sequence length="317" mass="35168">MSEFTYVKENQELCYTYITFKKEEIGLAGKSFDLMTDSCCDLPYQYLKDNHVQFVSMIINLDGKEYVDDLGEDFDYQWFMSELQAGKMPTTSQINTGTYLEIFSNYIDSQQPLLYLCFSSGLSGSYNNAVMALEMLKEEHNNLPITIIDSKAASLGLGLLVMELIKLRDAGQSLTEAVTWLNEYGPRLHSWVTVNDLNHLERGGRISKASATVGSLIKIKPIIVVDPSGHLINVGKVRGRHKSLDKLVQETLKTIGEQVDQTVVIAYAGDLEAGEEVKSLLTDQPGVKEIVLLPMGPTIASHTGYGAMAVFSFGTIR</sequence>
<name>A0A429ZHI4_9ENTE</name>
<dbReference type="EMBL" id="NGJU01000019">
    <property type="protein sequence ID" value="RST93175.1"/>
    <property type="molecule type" value="Genomic_DNA"/>
</dbReference>
<comment type="caution">
    <text evidence="3">The sequence shown here is derived from an EMBL/GenBank/DDBJ whole genome shotgun (WGS) entry which is preliminary data.</text>
</comment>
<protein>
    <submittedName>
        <fullName evidence="3">Fatty acid-binding protein DegV</fullName>
    </submittedName>
</protein>
<dbReference type="GO" id="GO:0008289">
    <property type="term" value="F:lipid binding"/>
    <property type="evidence" value="ECO:0007669"/>
    <property type="project" value="UniProtKB-KW"/>
</dbReference>
<dbReference type="InterPro" id="IPR050270">
    <property type="entry name" value="DegV_domain_contain"/>
</dbReference>
<proteinExistence type="predicted"/>
<gene>
    <name evidence="3" type="ORF">CBF35_11935</name>
</gene>
<dbReference type="OrthoDB" id="9780660at2"/>
<evidence type="ECO:0000256" key="2">
    <source>
        <dbReference type="ARBA" id="ARBA00023121"/>
    </source>
</evidence>
<dbReference type="AlphaFoldDB" id="A0A429ZHI4"/>
<keyword evidence="4" id="KW-1185">Reference proteome</keyword>
<evidence type="ECO:0000313" key="3">
    <source>
        <dbReference type="EMBL" id="RST93175.1"/>
    </source>
</evidence>
<reference evidence="3 4" key="1">
    <citation type="submission" date="2017-05" db="EMBL/GenBank/DDBJ databases">
        <title>Vagococcus spp. assemblies.</title>
        <authorList>
            <person name="Gulvik C.A."/>
        </authorList>
    </citation>
    <scope>NUCLEOTIDE SEQUENCE [LARGE SCALE GENOMIC DNA]</scope>
    <source>
        <strain evidence="3 4">NCFB 2777</strain>
    </source>
</reference>
<keyword evidence="2" id="KW-0446">Lipid-binding</keyword>
<dbReference type="NCBIfam" id="TIGR00762">
    <property type="entry name" value="DegV"/>
    <property type="match status" value="1"/>
</dbReference>
<dbReference type="Gene3D" id="3.40.50.10440">
    <property type="entry name" value="Dihydroxyacetone kinase, domain 1"/>
    <property type="match status" value="1"/>
</dbReference>
<dbReference type="InterPro" id="IPR003797">
    <property type="entry name" value="DegV"/>
</dbReference>
<evidence type="ECO:0000313" key="4">
    <source>
        <dbReference type="Proteomes" id="UP000287239"/>
    </source>
</evidence>
<dbReference type="SUPFAM" id="SSF82549">
    <property type="entry name" value="DAK1/DegV-like"/>
    <property type="match status" value="1"/>
</dbReference>
<accession>A0A429ZHI4</accession>
<dbReference type="InterPro" id="IPR043168">
    <property type="entry name" value="DegV_C"/>
</dbReference>
<dbReference type="Pfam" id="PF02645">
    <property type="entry name" value="DegV"/>
    <property type="match status" value="1"/>
</dbReference>
<dbReference type="PROSITE" id="PS51482">
    <property type="entry name" value="DEGV"/>
    <property type="match status" value="1"/>
</dbReference>
<dbReference type="Gene3D" id="3.30.1180.10">
    <property type="match status" value="1"/>
</dbReference>
<dbReference type="Proteomes" id="UP000287239">
    <property type="component" value="Unassembled WGS sequence"/>
</dbReference>
<comment type="function">
    <text evidence="1">May bind long-chain fatty acids, such as palmitate, and may play a role in lipid transport or fatty acid metabolism.</text>
</comment>
<dbReference type="PANTHER" id="PTHR33434">
    <property type="entry name" value="DEGV DOMAIN-CONTAINING PROTEIN DR_1986-RELATED"/>
    <property type="match status" value="1"/>
</dbReference>
<dbReference type="Gene3D" id="2.20.28.50">
    <property type="entry name" value="degv family protein"/>
    <property type="match status" value="1"/>
</dbReference>
<organism evidence="3 4">
    <name type="scientific">Vagococcus salmoninarum</name>
    <dbReference type="NCBI Taxonomy" id="2739"/>
    <lineage>
        <taxon>Bacteria</taxon>
        <taxon>Bacillati</taxon>
        <taxon>Bacillota</taxon>
        <taxon>Bacilli</taxon>
        <taxon>Lactobacillales</taxon>
        <taxon>Enterococcaceae</taxon>
        <taxon>Vagococcus</taxon>
    </lineage>
</organism>
<evidence type="ECO:0000256" key="1">
    <source>
        <dbReference type="ARBA" id="ARBA00003238"/>
    </source>
</evidence>